<sequence length="351" mass="39743">MIKPFNSVNKKPLDAGQTTLVSIIIGNYNYGRFIAQAIESVLNQSYRNFELIVVDDGSTDNSRDVIKYYQDKLIPVFQENAGQGAAFNAGLAKAKGEIVCFLDSDDYFHPEKLAKVVAAFVAHPEWVQISHGRVSIDREGNIIGRDPNFFSQGDVRPLLLQWGRYAWAITSALSYRRYAIDQVAPLPKRPRAADTYLTATIPFYGKVGCIKEPLMFYRKHGKNRRGQTNNIPYLIEQREDTAKCINQAAVDVGINQRFDINRDSDYLSFQAIEEGGVSWKKVLQIIWFTLQESLAIGHPLKDTIERLMRRGICSLSPAEGMVFLRFGPSRYLRFKLTGKQPKNYEISGKTS</sequence>
<dbReference type="RefSeq" id="WP_070393451.1">
    <property type="nucleotide sequence ID" value="NZ_CP017599.1"/>
</dbReference>
<dbReference type="Proteomes" id="UP000177870">
    <property type="component" value="Chromosome"/>
</dbReference>
<gene>
    <name evidence="2" type="ORF">BJP34_17505</name>
</gene>
<keyword evidence="2" id="KW-0808">Transferase</keyword>
<dbReference type="GO" id="GO:0016758">
    <property type="term" value="F:hexosyltransferase activity"/>
    <property type="evidence" value="ECO:0007669"/>
    <property type="project" value="UniProtKB-ARBA"/>
</dbReference>
<dbReference type="InterPro" id="IPR029044">
    <property type="entry name" value="Nucleotide-diphossugar_trans"/>
</dbReference>
<evidence type="ECO:0000313" key="2">
    <source>
        <dbReference type="EMBL" id="AOX01000.1"/>
    </source>
</evidence>
<reference evidence="3" key="1">
    <citation type="submission" date="2016-10" db="EMBL/GenBank/DDBJ databases">
        <title>Comparative genomics uncovers the prolific and rare metabolic potential of the cyanobacterial genus Moorea.</title>
        <authorList>
            <person name="Leao T."/>
            <person name="Castelao G."/>
            <person name="Korobeynikov A."/>
            <person name="Monroe E.A."/>
            <person name="Podell S."/>
            <person name="Glukhov E."/>
            <person name="Allen E."/>
            <person name="Gerwick W.H."/>
            <person name="Gerwick L."/>
        </authorList>
    </citation>
    <scope>NUCLEOTIDE SEQUENCE [LARGE SCALE GENOMIC DNA]</scope>
    <source>
        <strain evidence="3">PAL-8-15-08-1</strain>
    </source>
</reference>
<dbReference type="AlphaFoldDB" id="A0A1D8TTM8"/>
<dbReference type="OrthoDB" id="450387at2"/>
<dbReference type="InterPro" id="IPR001173">
    <property type="entry name" value="Glyco_trans_2-like"/>
</dbReference>
<dbReference type="SUPFAM" id="SSF53448">
    <property type="entry name" value="Nucleotide-diphospho-sugar transferases"/>
    <property type="match status" value="1"/>
</dbReference>
<feature type="domain" description="Glycosyltransferase 2-like" evidence="1">
    <location>
        <begin position="22"/>
        <end position="125"/>
    </location>
</feature>
<evidence type="ECO:0000259" key="1">
    <source>
        <dbReference type="Pfam" id="PF00535"/>
    </source>
</evidence>
<dbReference type="PANTHER" id="PTHR22916:SF3">
    <property type="entry name" value="UDP-GLCNAC:BETAGAL BETA-1,3-N-ACETYLGLUCOSAMINYLTRANSFERASE-LIKE PROTEIN 1"/>
    <property type="match status" value="1"/>
</dbReference>
<dbReference type="EMBL" id="CP017599">
    <property type="protein sequence ID" value="AOX01000.1"/>
    <property type="molecule type" value="Genomic_DNA"/>
</dbReference>
<name>A0A1D8TTM8_9CYAN</name>
<dbReference type="Pfam" id="PF00535">
    <property type="entry name" value="Glycos_transf_2"/>
    <property type="match status" value="1"/>
</dbReference>
<proteinExistence type="predicted"/>
<dbReference type="Gene3D" id="3.90.550.10">
    <property type="entry name" value="Spore Coat Polysaccharide Biosynthesis Protein SpsA, Chain A"/>
    <property type="match status" value="1"/>
</dbReference>
<dbReference type="STRING" id="1458985.BJP34_17505"/>
<dbReference type="PANTHER" id="PTHR22916">
    <property type="entry name" value="GLYCOSYLTRANSFERASE"/>
    <property type="match status" value="1"/>
</dbReference>
<accession>A0A1D8TTM8</accession>
<dbReference type="KEGG" id="mpro:BJP34_17505"/>
<protein>
    <submittedName>
        <fullName evidence="2">Glucosyl transferase</fullName>
    </submittedName>
</protein>
<organism evidence="2 3">
    <name type="scientific">Moorena producens PAL-8-15-08-1</name>
    <dbReference type="NCBI Taxonomy" id="1458985"/>
    <lineage>
        <taxon>Bacteria</taxon>
        <taxon>Bacillati</taxon>
        <taxon>Cyanobacteriota</taxon>
        <taxon>Cyanophyceae</taxon>
        <taxon>Coleofasciculales</taxon>
        <taxon>Coleofasciculaceae</taxon>
        <taxon>Moorena</taxon>
    </lineage>
</organism>
<evidence type="ECO:0000313" key="3">
    <source>
        <dbReference type="Proteomes" id="UP000177870"/>
    </source>
</evidence>